<accession>A0A9P8IJF4</accession>
<keyword evidence="3" id="KW-0285">Flavoprotein</keyword>
<dbReference type="Pfam" id="PF00083">
    <property type="entry name" value="Sugar_tr"/>
    <property type="match status" value="1"/>
</dbReference>
<evidence type="ECO:0000259" key="11">
    <source>
        <dbReference type="Pfam" id="PF01494"/>
    </source>
</evidence>
<sequence length="761" mass="85136">MAAHKSGIKVIIVGAGFGGLTAAIECHRQGHDVEIYESFPELKVLGDIISFGGNAGRIFNRWSDGEIVARLRPLCIDIQDYGFRIHKWDTGEVVYHQKRPPPNPETPVLNGHRGELHEIIFNYARGELGIPIHLGQRVSEYFEDATQAGIILKTGEKAGYVDKPKSSGYAVWRAWFSNKDMIQDPRTKEFCENGDTFNGWIGQDVHFLFSTLKGGKDCCWVLTHKDDHDIDESWSFPGKIEEVLELLKDWDPTCRAIVEKTPAVVDWKLVYRDPLPTWISSKGRIALLGDAAHPFLPTSAQGATQAMEDGVTIAVCLKRAGKDNIPGALKAHQDLRYERVKAVQKTGESTRDLWHKTDWDKVKKDPSSIGFPREDWIHQFDAEQYAEENFESALKTPGHEVKDNTLVDEAPATAQGTLIGTIIDWATAKRPDRSAYLIPLGMIYIVPTIIFVGLPFIPESPRWLVLQGRHEDGLKSLKWLRPEGADTEAELAEIRQAIDNERALSKGVGILDMFNNPIDRRRTMISICAVCLQAATGSMFIIAYKAYFFAMAKVQDPFAMSNVLSMAGMLAIIANVCIVVRYGRRRVLLFCGLITAGIFQLIIAVVYDHNPGAIVTGKVLVALSCFYMMAFNGMIAPYSWMVAGEIPSQRLRTYTFGLAAAAGFLGAWLITFTAPYFINPVALNWGPRYGYIWFPSCIISAVWVYFYLPEVKGRTLEEIDAMFNEKLPARKFRGYKMQEPGVGETVGKLSVELNVVETERV</sequence>
<feature type="transmembrane region" description="Helical" evidence="10">
    <location>
        <begin position="559"/>
        <end position="580"/>
    </location>
</feature>
<dbReference type="Pfam" id="PF13450">
    <property type="entry name" value="NAD_binding_8"/>
    <property type="match status" value="1"/>
</dbReference>
<dbReference type="Gene3D" id="3.50.50.60">
    <property type="entry name" value="FAD/NAD(P)-binding domain"/>
    <property type="match status" value="2"/>
</dbReference>
<dbReference type="Gene3D" id="1.20.1250.20">
    <property type="entry name" value="MFS general substrate transporter like domains"/>
    <property type="match status" value="1"/>
</dbReference>
<evidence type="ECO:0000256" key="3">
    <source>
        <dbReference type="ARBA" id="ARBA00022630"/>
    </source>
</evidence>
<evidence type="ECO:0000313" key="13">
    <source>
        <dbReference type="Proteomes" id="UP000827133"/>
    </source>
</evidence>
<dbReference type="RefSeq" id="XP_044675024.1">
    <property type="nucleotide sequence ID" value="XM_044830108.1"/>
</dbReference>
<keyword evidence="8" id="KW-0503">Monooxygenase</keyword>
<keyword evidence="6 10" id="KW-1133">Transmembrane helix</keyword>
<feature type="transmembrane region" description="Helical" evidence="10">
    <location>
        <begin position="690"/>
        <end position="708"/>
    </location>
</feature>
<evidence type="ECO:0000256" key="1">
    <source>
        <dbReference type="ARBA" id="ARBA00004370"/>
    </source>
</evidence>
<dbReference type="InterPro" id="IPR050493">
    <property type="entry name" value="FAD-dep_Monooxygenase_BioMet"/>
</dbReference>
<keyword evidence="5" id="KW-0274">FAD</keyword>
<dbReference type="GO" id="GO:0022857">
    <property type="term" value="F:transmembrane transporter activity"/>
    <property type="evidence" value="ECO:0007669"/>
    <property type="project" value="InterPro"/>
</dbReference>
<evidence type="ECO:0000256" key="10">
    <source>
        <dbReference type="SAM" id="Phobius"/>
    </source>
</evidence>
<evidence type="ECO:0000256" key="9">
    <source>
        <dbReference type="ARBA" id="ARBA00023136"/>
    </source>
</evidence>
<keyword evidence="13" id="KW-1185">Reference proteome</keyword>
<keyword evidence="7" id="KW-0560">Oxidoreductase</keyword>
<dbReference type="InterPro" id="IPR002938">
    <property type="entry name" value="FAD-bd"/>
</dbReference>
<feature type="transmembrane region" description="Helical" evidence="10">
    <location>
        <begin position="436"/>
        <end position="457"/>
    </location>
</feature>
<organism evidence="12 13">
    <name type="scientific">Fusarium musae</name>
    <dbReference type="NCBI Taxonomy" id="1042133"/>
    <lineage>
        <taxon>Eukaryota</taxon>
        <taxon>Fungi</taxon>
        <taxon>Dikarya</taxon>
        <taxon>Ascomycota</taxon>
        <taxon>Pezizomycotina</taxon>
        <taxon>Sordariomycetes</taxon>
        <taxon>Hypocreomycetidae</taxon>
        <taxon>Hypocreales</taxon>
        <taxon>Nectriaceae</taxon>
        <taxon>Fusarium</taxon>
    </lineage>
</organism>
<dbReference type="InterPro" id="IPR005828">
    <property type="entry name" value="MFS_sugar_transport-like"/>
</dbReference>
<feature type="transmembrane region" description="Helical" evidence="10">
    <location>
        <begin position="619"/>
        <end position="642"/>
    </location>
</feature>
<dbReference type="GO" id="GO:0004497">
    <property type="term" value="F:monooxygenase activity"/>
    <property type="evidence" value="ECO:0007669"/>
    <property type="project" value="UniProtKB-KW"/>
</dbReference>
<evidence type="ECO:0000256" key="7">
    <source>
        <dbReference type="ARBA" id="ARBA00023002"/>
    </source>
</evidence>
<evidence type="ECO:0000256" key="2">
    <source>
        <dbReference type="ARBA" id="ARBA00007992"/>
    </source>
</evidence>
<feature type="domain" description="FAD-binding" evidence="11">
    <location>
        <begin position="281"/>
        <end position="322"/>
    </location>
</feature>
<comment type="caution">
    <text evidence="12">The sequence shown here is derived from an EMBL/GenBank/DDBJ whole genome shotgun (WGS) entry which is preliminary data.</text>
</comment>
<keyword evidence="9 10" id="KW-0472">Membrane</keyword>
<evidence type="ECO:0000256" key="5">
    <source>
        <dbReference type="ARBA" id="ARBA00022827"/>
    </source>
</evidence>
<dbReference type="GO" id="GO:0016020">
    <property type="term" value="C:membrane"/>
    <property type="evidence" value="ECO:0007669"/>
    <property type="project" value="UniProtKB-SubCell"/>
</dbReference>
<gene>
    <name evidence="12" type="ORF">J7337_012596</name>
</gene>
<dbReference type="PANTHER" id="PTHR13789:SF187">
    <property type="entry name" value="MONOOXYGENASE"/>
    <property type="match status" value="1"/>
</dbReference>
<dbReference type="Proteomes" id="UP000827133">
    <property type="component" value="Unassembled WGS sequence"/>
</dbReference>
<reference evidence="12" key="1">
    <citation type="journal article" date="2021" name="Mol. Plant Microbe Interact.">
        <title>Telomere to telomere genome assembly of Fusarium musae F31, causal agent of crown rot disease of banana.</title>
        <authorList>
            <person name="Degradi L."/>
            <person name="Tava V."/>
            <person name="Kunova A."/>
            <person name="Cortesi P."/>
            <person name="Saracchi M."/>
            <person name="Pasquali M."/>
        </authorList>
    </citation>
    <scope>NUCLEOTIDE SEQUENCE</scope>
    <source>
        <strain evidence="12">F31</strain>
    </source>
</reference>
<feature type="transmembrane region" description="Helical" evidence="10">
    <location>
        <begin position="523"/>
        <end position="547"/>
    </location>
</feature>
<proteinExistence type="inferred from homology"/>
<dbReference type="SUPFAM" id="SSF103473">
    <property type="entry name" value="MFS general substrate transporter"/>
    <property type="match status" value="1"/>
</dbReference>
<evidence type="ECO:0000313" key="12">
    <source>
        <dbReference type="EMBL" id="KAG9496024.1"/>
    </source>
</evidence>
<dbReference type="SUPFAM" id="SSF54373">
    <property type="entry name" value="FAD-linked reductases, C-terminal domain"/>
    <property type="match status" value="1"/>
</dbReference>
<name>A0A9P8IJF4_9HYPO</name>
<evidence type="ECO:0000256" key="8">
    <source>
        <dbReference type="ARBA" id="ARBA00023033"/>
    </source>
</evidence>
<dbReference type="EMBL" id="JAHBCI010000010">
    <property type="protein sequence ID" value="KAG9496024.1"/>
    <property type="molecule type" value="Genomic_DNA"/>
</dbReference>
<protein>
    <recommendedName>
        <fullName evidence="11">FAD-binding domain-containing protein</fullName>
    </recommendedName>
</protein>
<dbReference type="Pfam" id="PF01494">
    <property type="entry name" value="FAD_binding_3"/>
    <property type="match status" value="1"/>
</dbReference>
<dbReference type="KEGG" id="fmu:J7337_012596"/>
<dbReference type="SUPFAM" id="SSF51905">
    <property type="entry name" value="FAD/NAD(P)-binding domain"/>
    <property type="match status" value="1"/>
</dbReference>
<evidence type="ECO:0000256" key="6">
    <source>
        <dbReference type="ARBA" id="ARBA00022989"/>
    </source>
</evidence>
<dbReference type="InterPro" id="IPR036259">
    <property type="entry name" value="MFS_trans_sf"/>
</dbReference>
<feature type="transmembrane region" description="Helical" evidence="10">
    <location>
        <begin position="587"/>
        <end position="607"/>
    </location>
</feature>
<dbReference type="PRINTS" id="PR00420">
    <property type="entry name" value="RNGMNOXGNASE"/>
</dbReference>
<feature type="transmembrane region" description="Helical" evidence="10">
    <location>
        <begin position="654"/>
        <end position="678"/>
    </location>
</feature>
<dbReference type="PANTHER" id="PTHR13789">
    <property type="entry name" value="MONOOXYGENASE"/>
    <property type="match status" value="1"/>
</dbReference>
<dbReference type="Gene3D" id="3.30.9.30">
    <property type="match status" value="1"/>
</dbReference>
<comment type="similarity">
    <text evidence="2">Belongs to the paxM FAD-dependent monooxygenase family.</text>
</comment>
<comment type="subcellular location">
    <subcellularLocation>
        <location evidence="1">Membrane</location>
    </subcellularLocation>
</comment>
<dbReference type="GO" id="GO:0071949">
    <property type="term" value="F:FAD binding"/>
    <property type="evidence" value="ECO:0007669"/>
    <property type="project" value="InterPro"/>
</dbReference>
<evidence type="ECO:0000256" key="4">
    <source>
        <dbReference type="ARBA" id="ARBA00022692"/>
    </source>
</evidence>
<dbReference type="InterPro" id="IPR036188">
    <property type="entry name" value="FAD/NAD-bd_sf"/>
</dbReference>
<dbReference type="GeneID" id="68320452"/>
<dbReference type="AlphaFoldDB" id="A0A9P8IJF4"/>
<keyword evidence="4 10" id="KW-0812">Transmembrane</keyword>